<comment type="caution">
    <text evidence="1">The sequence shown here is derived from an EMBL/GenBank/DDBJ whole genome shotgun (WGS) entry which is preliminary data.</text>
</comment>
<gene>
    <name evidence="1" type="ORF">LX32DRAFT_129180</name>
</gene>
<dbReference type="AlphaFoldDB" id="A0AAD9HRN5"/>
<evidence type="ECO:0000313" key="2">
    <source>
        <dbReference type="Proteomes" id="UP001232148"/>
    </source>
</evidence>
<keyword evidence="2" id="KW-1185">Reference proteome</keyword>
<organism evidence="1 2">
    <name type="scientific">Colletotrichum zoysiae</name>
    <dbReference type="NCBI Taxonomy" id="1216348"/>
    <lineage>
        <taxon>Eukaryota</taxon>
        <taxon>Fungi</taxon>
        <taxon>Dikarya</taxon>
        <taxon>Ascomycota</taxon>
        <taxon>Pezizomycotina</taxon>
        <taxon>Sordariomycetes</taxon>
        <taxon>Hypocreomycetidae</taxon>
        <taxon>Glomerellales</taxon>
        <taxon>Glomerellaceae</taxon>
        <taxon>Colletotrichum</taxon>
        <taxon>Colletotrichum graminicola species complex</taxon>
    </lineage>
</organism>
<name>A0AAD9HRN5_9PEZI</name>
<dbReference type="EMBL" id="MU842825">
    <property type="protein sequence ID" value="KAK2033037.1"/>
    <property type="molecule type" value="Genomic_DNA"/>
</dbReference>
<evidence type="ECO:0000313" key="1">
    <source>
        <dbReference type="EMBL" id="KAK2033037.1"/>
    </source>
</evidence>
<dbReference type="SUPFAM" id="SSF101447">
    <property type="entry name" value="Formin homology 2 domain (FH2 domain)"/>
    <property type="match status" value="1"/>
</dbReference>
<protein>
    <submittedName>
        <fullName evidence="1">Uncharacterized protein</fullName>
    </submittedName>
</protein>
<dbReference type="Proteomes" id="UP001232148">
    <property type="component" value="Unassembled WGS sequence"/>
</dbReference>
<reference evidence="1" key="1">
    <citation type="submission" date="2021-06" db="EMBL/GenBank/DDBJ databases">
        <title>Comparative genomics, transcriptomics and evolutionary studies reveal genomic signatures of adaptation to plant cell wall in hemibiotrophic fungi.</title>
        <authorList>
            <consortium name="DOE Joint Genome Institute"/>
            <person name="Baroncelli R."/>
            <person name="Diaz J.F."/>
            <person name="Benocci T."/>
            <person name="Peng M."/>
            <person name="Battaglia E."/>
            <person name="Haridas S."/>
            <person name="Andreopoulos W."/>
            <person name="Labutti K."/>
            <person name="Pangilinan J."/>
            <person name="Floch G.L."/>
            <person name="Makela M.R."/>
            <person name="Henrissat B."/>
            <person name="Grigoriev I.V."/>
            <person name="Crouch J.A."/>
            <person name="De Vries R.P."/>
            <person name="Sukno S.A."/>
            <person name="Thon M.R."/>
        </authorList>
    </citation>
    <scope>NUCLEOTIDE SEQUENCE</scope>
    <source>
        <strain evidence="1">MAFF235873</strain>
    </source>
</reference>
<proteinExistence type="predicted"/>
<sequence length="251" mass="28506">MDTLPTPSPIQSRVPSYRFWSKQATWYVMFPSARFVWPRAHICGLGVHGSHPPPGLSAPQGSQLEGVPSMARLVRVMCIHSYPSPPHAPVTIFVVAAAPVRCRWMEAGVGSSFRLSVCRIGFRFVPPPPPPPPPPPRLLALHSREFIIVDTTITPTITITTTSTVPTIYRLKIPSCTRSAWCHAHVRTHPINTSYTPSLFSCRLTTDPDSLPQTTYYYYYYYYYYYHYYHIRTHTHARARTPTSLRYAALL</sequence>
<accession>A0AAD9HRN5</accession>